<accession>A0A452GWJ5</accession>
<reference evidence="3" key="1">
    <citation type="journal article" date="2017" name="PLoS ONE">
        <title>The Agassiz's desert tortoise genome provides a resource for the conservation of a threatened species.</title>
        <authorList>
            <person name="Tollis M."/>
            <person name="DeNardo D.F."/>
            <person name="Cornelius J.A."/>
            <person name="Dolby G.A."/>
            <person name="Edwards T."/>
            <person name="Henen B.T."/>
            <person name="Karl A.E."/>
            <person name="Murphy R.W."/>
            <person name="Kusumi K."/>
        </authorList>
    </citation>
    <scope>NUCLEOTIDE SEQUENCE [LARGE SCALE GENOMIC DNA]</scope>
</reference>
<name>A0A452GWJ5_9SAUR</name>
<dbReference type="Ensembl" id="ENSGAGT00000007530.1">
    <property type="protein sequence ID" value="ENSGAGP00000006472.1"/>
    <property type="gene ID" value="ENSGAGG00000005238.1"/>
</dbReference>
<reference evidence="2" key="3">
    <citation type="submission" date="2025-09" db="UniProtKB">
        <authorList>
            <consortium name="Ensembl"/>
        </authorList>
    </citation>
    <scope>IDENTIFICATION</scope>
</reference>
<proteinExistence type="predicted"/>
<organism evidence="2 3">
    <name type="scientific">Gopherus agassizii</name>
    <name type="common">Agassiz's desert tortoise</name>
    <dbReference type="NCBI Taxonomy" id="38772"/>
    <lineage>
        <taxon>Eukaryota</taxon>
        <taxon>Metazoa</taxon>
        <taxon>Chordata</taxon>
        <taxon>Craniata</taxon>
        <taxon>Vertebrata</taxon>
        <taxon>Euteleostomi</taxon>
        <taxon>Archelosauria</taxon>
        <taxon>Testudinata</taxon>
        <taxon>Testudines</taxon>
        <taxon>Cryptodira</taxon>
        <taxon>Durocryptodira</taxon>
        <taxon>Testudinoidea</taxon>
        <taxon>Testudinidae</taxon>
        <taxon>Gopherus</taxon>
    </lineage>
</organism>
<keyword evidence="3" id="KW-1185">Reference proteome</keyword>
<dbReference type="AlphaFoldDB" id="A0A452GWJ5"/>
<evidence type="ECO:0000313" key="2">
    <source>
        <dbReference type="Ensembl" id="ENSGAGP00000006472.1"/>
    </source>
</evidence>
<evidence type="ECO:0000256" key="1">
    <source>
        <dbReference type="SAM" id="MobiDB-lite"/>
    </source>
</evidence>
<reference evidence="2" key="2">
    <citation type="submission" date="2025-08" db="UniProtKB">
        <authorList>
            <consortium name="Ensembl"/>
        </authorList>
    </citation>
    <scope>IDENTIFICATION</scope>
</reference>
<feature type="region of interest" description="Disordered" evidence="1">
    <location>
        <begin position="1"/>
        <end position="30"/>
    </location>
</feature>
<sequence>QTHSATLQGTARRIHGAAPPKAQPPCRALPIGSTEQCPLRHSHRAGHCLSDPRSNAPYSTATAQGTACQIHGAAFPTAQPSRRALPIGSTEQRPVRHSHPAGHCPSDPRSSTSYGTGTARRIHGAAPPKAQPPCRALPIGSTEQHPLRHSHPAGHCPSDPRSSTPYGTGTARRIRGAAPPTAQPSRRALPIGSTEQRPVRHSHPEGPRPSVARRQSARHLGALALCSARYLRTAMGTLRHQRSIQSKH</sequence>
<protein>
    <submittedName>
        <fullName evidence="2">Uncharacterized protein</fullName>
    </submittedName>
</protein>
<dbReference type="Proteomes" id="UP000291020">
    <property type="component" value="Unassembled WGS sequence"/>
</dbReference>
<evidence type="ECO:0000313" key="3">
    <source>
        <dbReference type="Proteomes" id="UP000291020"/>
    </source>
</evidence>
<feature type="region of interest" description="Disordered" evidence="1">
    <location>
        <begin position="88"/>
        <end position="214"/>
    </location>
</feature>